<name>A0AAD7N8R6_9AGAR</name>
<keyword evidence="3" id="KW-1185">Reference proteome</keyword>
<sequence>MLVWLDGHLPPQALRDKLGESDLFKSKMTDWLENTIRSEMMNTERNTTDPSVRRPPRENPNPGTIPAPLLSQYWNPVTFHRDYVEYVDALLVQFNWHVHLSTCWKYLKRGEPKTDEHCRMGMNGETQSSTVVDSDTYAIHLRRLHPWIANYNDLVMFLLKCNMDIKFIGSGEAAKAFLYYVTDYITKAVLPVHAGLAALSHAIHAANVKHPELGDDSQSTAASYTSAMTSTVNSMLGHQEISHQQVMSYLIGGGDHYTSDNFAILYWRAFRRCVDRYFEPDSDD</sequence>
<protein>
    <submittedName>
        <fullName evidence="2">Uncharacterized protein</fullName>
    </submittedName>
</protein>
<evidence type="ECO:0000256" key="1">
    <source>
        <dbReference type="SAM" id="MobiDB-lite"/>
    </source>
</evidence>
<proteinExistence type="predicted"/>
<dbReference type="AlphaFoldDB" id="A0AAD7N8R6"/>
<organism evidence="2 3">
    <name type="scientific">Mycena metata</name>
    <dbReference type="NCBI Taxonomy" id="1033252"/>
    <lineage>
        <taxon>Eukaryota</taxon>
        <taxon>Fungi</taxon>
        <taxon>Dikarya</taxon>
        <taxon>Basidiomycota</taxon>
        <taxon>Agaricomycotina</taxon>
        <taxon>Agaricomycetes</taxon>
        <taxon>Agaricomycetidae</taxon>
        <taxon>Agaricales</taxon>
        <taxon>Marasmiineae</taxon>
        <taxon>Mycenaceae</taxon>
        <taxon>Mycena</taxon>
    </lineage>
</organism>
<evidence type="ECO:0000313" key="3">
    <source>
        <dbReference type="Proteomes" id="UP001215598"/>
    </source>
</evidence>
<accession>A0AAD7N8R6</accession>
<feature type="compositionally biased region" description="Polar residues" evidence="1">
    <location>
        <begin position="38"/>
        <end position="50"/>
    </location>
</feature>
<feature type="region of interest" description="Disordered" evidence="1">
    <location>
        <begin position="38"/>
        <end position="64"/>
    </location>
</feature>
<dbReference type="EMBL" id="JARKIB010000065">
    <property type="protein sequence ID" value="KAJ7750565.1"/>
    <property type="molecule type" value="Genomic_DNA"/>
</dbReference>
<feature type="non-terminal residue" evidence="2">
    <location>
        <position position="284"/>
    </location>
</feature>
<reference evidence="2" key="1">
    <citation type="submission" date="2023-03" db="EMBL/GenBank/DDBJ databases">
        <title>Massive genome expansion in bonnet fungi (Mycena s.s.) driven by repeated elements and novel gene families across ecological guilds.</title>
        <authorList>
            <consortium name="Lawrence Berkeley National Laboratory"/>
            <person name="Harder C.B."/>
            <person name="Miyauchi S."/>
            <person name="Viragh M."/>
            <person name="Kuo A."/>
            <person name="Thoen E."/>
            <person name="Andreopoulos B."/>
            <person name="Lu D."/>
            <person name="Skrede I."/>
            <person name="Drula E."/>
            <person name="Henrissat B."/>
            <person name="Morin E."/>
            <person name="Kohler A."/>
            <person name="Barry K."/>
            <person name="LaButti K."/>
            <person name="Morin E."/>
            <person name="Salamov A."/>
            <person name="Lipzen A."/>
            <person name="Mereny Z."/>
            <person name="Hegedus B."/>
            <person name="Baldrian P."/>
            <person name="Stursova M."/>
            <person name="Weitz H."/>
            <person name="Taylor A."/>
            <person name="Grigoriev I.V."/>
            <person name="Nagy L.G."/>
            <person name="Martin F."/>
            <person name="Kauserud H."/>
        </authorList>
    </citation>
    <scope>NUCLEOTIDE SEQUENCE</scope>
    <source>
        <strain evidence="2">CBHHK182m</strain>
    </source>
</reference>
<dbReference type="Proteomes" id="UP001215598">
    <property type="component" value="Unassembled WGS sequence"/>
</dbReference>
<evidence type="ECO:0000313" key="2">
    <source>
        <dbReference type="EMBL" id="KAJ7750565.1"/>
    </source>
</evidence>
<comment type="caution">
    <text evidence="2">The sequence shown here is derived from an EMBL/GenBank/DDBJ whole genome shotgun (WGS) entry which is preliminary data.</text>
</comment>
<gene>
    <name evidence="2" type="ORF">B0H16DRAFT_1318652</name>
</gene>